<dbReference type="Gene3D" id="2.60.40.380">
    <property type="entry name" value="Purple acid phosphatase-like, N-terminal"/>
    <property type="match status" value="1"/>
</dbReference>
<feature type="domain" description="Purple acid phosphatase N-terminal" evidence="3">
    <location>
        <begin position="9"/>
        <end position="101"/>
    </location>
</feature>
<dbReference type="Pfam" id="PF16656">
    <property type="entry name" value="Pur_ac_phosph_N"/>
    <property type="match status" value="1"/>
</dbReference>
<sequence>MLSIVKGPYLQWPTIASMTMMWETSEPAASRVEVFIAERIHSGYQGNYKKPEHLMTIVSNESHTVIHQLTVTNLEAGTTYFYLVFSENEHGERVQSGPYPFNSAAPKGQPCSFTVTSETGGYSGFDSTHGQINTNIFKQMQRYRPDFTLFVGDLVNDGRKYEDWGTYFFEPGKDYLTNTPFYSCLGNHECNASWYYDFFAFAPPKNYYSFDYGDIHFICLDSTDFIKPDQYPHAAGEIRPGQAQYDFLIRDLQSTSAKWKIVFFHYPPYVSGGYQVEDMRQLCPIMEKYGVDIVFNSHTIVYERSHPIRSNEIDYEDGIVYIVAGGAGAMPEWLLPKRSWHTSQSLAVPHFVQVVAVEDNLEIRAIDEEGRLFDSARIRKSANGQKSFF</sequence>
<name>A0ABV6JEL6_9BACL</name>
<dbReference type="Proteomes" id="UP001589818">
    <property type="component" value="Unassembled WGS sequence"/>
</dbReference>
<comment type="caution">
    <text evidence="4">The sequence shown here is derived from an EMBL/GenBank/DDBJ whole genome shotgun (WGS) entry which is preliminary data.</text>
</comment>
<evidence type="ECO:0000259" key="2">
    <source>
        <dbReference type="Pfam" id="PF00149"/>
    </source>
</evidence>
<dbReference type="InterPro" id="IPR008963">
    <property type="entry name" value="Purple_acid_Pase-like_N"/>
</dbReference>
<dbReference type="InterPro" id="IPR015914">
    <property type="entry name" value="PAPs_N"/>
</dbReference>
<dbReference type="PANTHER" id="PTHR45867:SF3">
    <property type="entry name" value="ACID PHOSPHATASE TYPE 7"/>
    <property type="match status" value="1"/>
</dbReference>
<accession>A0ABV6JEL6</accession>
<dbReference type="SUPFAM" id="SSF49363">
    <property type="entry name" value="Purple acid phosphatase, N-terminal domain"/>
    <property type="match status" value="1"/>
</dbReference>
<organism evidence="4 5">
    <name type="scientific">Paenibacillus mendelii</name>
    <dbReference type="NCBI Taxonomy" id="206163"/>
    <lineage>
        <taxon>Bacteria</taxon>
        <taxon>Bacillati</taxon>
        <taxon>Bacillota</taxon>
        <taxon>Bacilli</taxon>
        <taxon>Bacillales</taxon>
        <taxon>Paenibacillaceae</taxon>
        <taxon>Paenibacillus</taxon>
    </lineage>
</organism>
<dbReference type="Pfam" id="PF00149">
    <property type="entry name" value="Metallophos"/>
    <property type="match status" value="1"/>
</dbReference>
<proteinExistence type="predicted"/>
<dbReference type="SUPFAM" id="SSF56300">
    <property type="entry name" value="Metallo-dependent phosphatases"/>
    <property type="match status" value="1"/>
</dbReference>
<dbReference type="RefSeq" id="WP_204815457.1">
    <property type="nucleotide sequence ID" value="NZ_JANHOF010000001.1"/>
</dbReference>
<evidence type="ECO:0000313" key="5">
    <source>
        <dbReference type="Proteomes" id="UP001589818"/>
    </source>
</evidence>
<reference evidence="4 5" key="1">
    <citation type="submission" date="2024-09" db="EMBL/GenBank/DDBJ databases">
        <authorList>
            <person name="Sun Q."/>
            <person name="Mori K."/>
        </authorList>
    </citation>
    <scope>NUCLEOTIDE SEQUENCE [LARGE SCALE GENOMIC DNA]</scope>
    <source>
        <strain evidence="4 5">CCM 4839</strain>
    </source>
</reference>
<dbReference type="InterPro" id="IPR029052">
    <property type="entry name" value="Metallo-depent_PP-like"/>
</dbReference>
<keyword evidence="5" id="KW-1185">Reference proteome</keyword>
<protein>
    <submittedName>
        <fullName evidence="4">Metallophosphoesterase</fullName>
    </submittedName>
</protein>
<dbReference type="InterPro" id="IPR004843">
    <property type="entry name" value="Calcineurin-like_PHP"/>
</dbReference>
<dbReference type="EMBL" id="JBHLVF010000041">
    <property type="protein sequence ID" value="MFC0394302.1"/>
    <property type="molecule type" value="Genomic_DNA"/>
</dbReference>
<feature type="domain" description="Calcineurin-like phosphoesterase" evidence="2">
    <location>
        <begin position="135"/>
        <end position="301"/>
    </location>
</feature>
<gene>
    <name evidence="4" type="ORF">ACFFJ8_23425</name>
</gene>
<evidence type="ECO:0000313" key="4">
    <source>
        <dbReference type="EMBL" id="MFC0394302.1"/>
    </source>
</evidence>
<evidence type="ECO:0000259" key="3">
    <source>
        <dbReference type="Pfam" id="PF16656"/>
    </source>
</evidence>
<evidence type="ECO:0000256" key="1">
    <source>
        <dbReference type="ARBA" id="ARBA00022729"/>
    </source>
</evidence>
<dbReference type="PANTHER" id="PTHR45867">
    <property type="entry name" value="PURPLE ACID PHOSPHATASE"/>
    <property type="match status" value="1"/>
</dbReference>
<keyword evidence="1" id="KW-0732">Signal</keyword>
<dbReference type="Gene3D" id="3.60.21.10">
    <property type="match status" value="1"/>
</dbReference>